<feature type="chain" id="PRO_5045665147" description="Sporulation stage II protein D amidase enhancer LytB N-terminal domain-containing protein" evidence="2">
    <location>
        <begin position="28"/>
        <end position="760"/>
    </location>
</feature>
<evidence type="ECO:0000313" key="4">
    <source>
        <dbReference type="EMBL" id="GAA1789452.1"/>
    </source>
</evidence>
<dbReference type="EMBL" id="BAAAPO010000021">
    <property type="protein sequence ID" value="GAA1789452.1"/>
    <property type="molecule type" value="Genomic_DNA"/>
</dbReference>
<evidence type="ECO:0000256" key="1">
    <source>
        <dbReference type="SAM" id="MobiDB-lite"/>
    </source>
</evidence>
<dbReference type="InterPro" id="IPR013693">
    <property type="entry name" value="SpoIID/LytB_N"/>
</dbReference>
<evidence type="ECO:0000313" key="5">
    <source>
        <dbReference type="Proteomes" id="UP001499938"/>
    </source>
</evidence>
<organism evidence="4 5">
    <name type="scientific">Nostocoides veronense</name>
    <dbReference type="NCBI Taxonomy" id="330836"/>
    <lineage>
        <taxon>Bacteria</taxon>
        <taxon>Bacillati</taxon>
        <taxon>Actinomycetota</taxon>
        <taxon>Actinomycetes</taxon>
        <taxon>Micrococcales</taxon>
        <taxon>Intrasporangiaceae</taxon>
        <taxon>Nostocoides</taxon>
    </lineage>
</organism>
<dbReference type="PANTHER" id="PTHR30032">
    <property type="entry name" value="N-ACETYLMURAMOYL-L-ALANINE AMIDASE-RELATED"/>
    <property type="match status" value="1"/>
</dbReference>
<reference evidence="4 5" key="1">
    <citation type="journal article" date="2019" name="Int. J. Syst. Evol. Microbiol.">
        <title>The Global Catalogue of Microorganisms (GCM) 10K type strain sequencing project: providing services to taxonomists for standard genome sequencing and annotation.</title>
        <authorList>
            <consortium name="The Broad Institute Genomics Platform"/>
            <consortium name="The Broad Institute Genome Sequencing Center for Infectious Disease"/>
            <person name="Wu L."/>
            <person name="Ma J."/>
        </authorList>
    </citation>
    <scope>NUCLEOTIDE SEQUENCE [LARGE SCALE GENOMIC DNA]</scope>
    <source>
        <strain evidence="4 5">JCM 15592</strain>
    </source>
</reference>
<dbReference type="Pfam" id="PF08486">
    <property type="entry name" value="SpoIID"/>
    <property type="match status" value="1"/>
</dbReference>
<dbReference type="InterPro" id="IPR013486">
    <property type="entry name" value="SpoIID/LytB"/>
</dbReference>
<feature type="domain" description="Sporulation stage II protein D amidase enhancer LytB N-terminal" evidence="3">
    <location>
        <begin position="264"/>
        <end position="332"/>
    </location>
</feature>
<name>A0ABN2LI39_9MICO</name>
<dbReference type="Gene3D" id="3.40.50.12090">
    <property type="match status" value="1"/>
</dbReference>
<dbReference type="Proteomes" id="UP001499938">
    <property type="component" value="Unassembled WGS sequence"/>
</dbReference>
<dbReference type="NCBIfam" id="TIGR02669">
    <property type="entry name" value="SpoIID_LytB"/>
    <property type="match status" value="1"/>
</dbReference>
<gene>
    <name evidence="4" type="ORF">GCM10009811_13030</name>
</gene>
<keyword evidence="5" id="KW-1185">Reference proteome</keyword>
<dbReference type="Pfam" id="PF04122">
    <property type="entry name" value="CW_binding_2"/>
    <property type="match status" value="3"/>
</dbReference>
<evidence type="ECO:0000256" key="2">
    <source>
        <dbReference type="SAM" id="SignalP"/>
    </source>
</evidence>
<keyword evidence="2" id="KW-0732">Signal</keyword>
<protein>
    <recommendedName>
        <fullName evidence="3">Sporulation stage II protein D amidase enhancer LytB N-terminal domain-containing protein</fullName>
    </recommendedName>
</protein>
<evidence type="ECO:0000259" key="3">
    <source>
        <dbReference type="Pfam" id="PF08486"/>
    </source>
</evidence>
<dbReference type="PANTHER" id="PTHR30032:SF8">
    <property type="entry name" value="GERMINATION-SPECIFIC N-ACETYLMURAMOYL-L-ALANINE AMIDASE"/>
    <property type="match status" value="1"/>
</dbReference>
<feature type="region of interest" description="Disordered" evidence="1">
    <location>
        <begin position="61"/>
        <end position="83"/>
    </location>
</feature>
<sequence>MTARRTRHLALGLAVACLGITTPTANATAAAAAASAPGADTARVISDAAALRAGGWGVGLESGTMDQDPSGPHTPEAGGARGAALSAGVPATWTLQGAGAGHGVGMSQYGALAQAQAGWSAAQILKFYYSGTTVSPAADAMTLVVNLQSDVSSSVVTTSALASGGGAFSLSAGGKTIKGVAGNTVTLSRTSAGVTVSCPSCTGGASLSSSQVTMRFADGKTLANVGGGRYDVGILTIVPSRDNTGTLEVGLRVRLHDEYLDRIAEMPWGWPSAALQAQAAAARAYALSKVKDGLRPDCSCHVYDSTYDQVFYGYPATGNLPYWTAWKNAVRAGGTATAGVVPRYAGAVVRAYYSASNGGYTQASADAWGTALPYLVAKADPWSSKPGNPYLFWSKTVSAADLQAATGSREVARLNLATRAPSHALGTVKAYDRAGAATLTPGALFAGRLGLNSPWVRHRGERLSAPDQASLAVSIARSVPATASTVVLTSADPNKLADAVAVPPLAKALGAPVLLTDQYAIPLPTVGELNRRVSALKTAYVIGGEATISERVVDQLKARGMTVVRIAGADRFEVSANIATRLHQLKPVRNVIVVGGNALPDAITVGGPAAGTGSAILFTAPASLSAPAAGFLQAAKPKTAQVVGGSASVSGAVVSQLQARKITTVRLSGADRYGVSVAVSAYFVPRIPGTRLVVASGDNAMLQDGVLGAAFARPTLLIDTDRLPGNSAAYLQSLGWIGTVTGIGGPAHINDATWTAVLES</sequence>
<dbReference type="InterPro" id="IPR051922">
    <property type="entry name" value="Bact_Sporulation_Assoc"/>
</dbReference>
<feature type="signal peptide" evidence="2">
    <location>
        <begin position="1"/>
        <end position="27"/>
    </location>
</feature>
<dbReference type="RefSeq" id="WP_344082709.1">
    <property type="nucleotide sequence ID" value="NZ_BAAAPO010000021.1"/>
</dbReference>
<accession>A0ABN2LI39</accession>
<dbReference type="InterPro" id="IPR007253">
    <property type="entry name" value="Cell_wall-bd_2"/>
</dbReference>
<proteinExistence type="predicted"/>
<comment type="caution">
    <text evidence="4">The sequence shown here is derived from an EMBL/GenBank/DDBJ whole genome shotgun (WGS) entry which is preliminary data.</text>
</comment>